<reference evidence="9" key="1">
    <citation type="submission" date="2020-01" db="EMBL/GenBank/DDBJ databases">
        <authorList>
            <consortium name="DOE Joint Genome Institute"/>
            <person name="Haridas S."/>
            <person name="Albert R."/>
            <person name="Binder M."/>
            <person name="Bloem J."/>
            <person name="Labutti K."/>
            <person name="Salamov A."/>
            <person name="Andreopoulos B."/>
            <person name="Baker S.E."/>
            <person name="Barry K."/>
            <person name="Bills G."/>
            <person name="Bluhm B.H."/>
            <person name="Cannon C."/>
            <person name="Castanera R."/>
            <person name="Culley D.E."/>
            <person name="Daum C."/>
            <person name="Ezra D."/>
            <person name="Gonzalez J.B."/>
            <person name="Henrissat B."/>
            <person name="Kuo A."/>
            <person name="Liang C."/>
            <person name="Lipzen A."/>
            <person name="Lutzoni F."/>
            <person name="Magnuson J."/>
            <person name="Mondo S."/>
            <person name="Nolan M."/>
            <person name="Ohm R."/>
            <person name="Pangilinan J."/>
            <person name="Park H.-J."/>
            <person name="Ramirez L."/>
            <person name="Alfaro M."/>
            <person name="Sun H."/>
            <person name="Tritt A."/>
            <person name="Yoshinaga Y."/>
            <person name="Zwiers L.-H."/>
            <person name="Turgeon B.G."/>
            <person name="Goodwin S.B."/>
            <person name="Spatafora J.W."/>
            <person name="Crous P.W."/>
            <person name="Grigoriev I.V."/>
        </authorList>
    </citation>
    <scope>NUCLEOTIDE SEQUENCE</scope>
    <source>
        <strain evidence="9">CBS 342.82</strain>
    </source>
</reference>
<dbReference type="SUPFAM" id="SSF103473">
    <property type="entry name" value="MFS general substrate transporter"/>
    <property type="match status" value="1"/>
</dbReference>
<dbReference type="FunFam" id="1.20.1720.10:FF:000012">
    <property type="entry name" value="MFS toxin efflux pump (AflT)"/>
    <property type="match status" value="1"/>
</dbReference>
<feature type="transmembrane region" description="Helical" evidence="6">
    <location>
        <begin position="549"/>
        <end position="571"/>
    </location>
</feature>
<feature type="transmembrane region" description="Helical" evidence="6">
    <location>
        <begin position="475"/>
        <end position="496"/>
    </location>
</feature>
<keyword evidence="4 6" id="KW-0472">Membrane</keyword>
<dbReference type="RefSeq" id="XP_033459281.1">
    <property type="nucleotide sequence ID" value="XM_033605006.1"/>
</dbReference>
<evidence type="ECO:0000313" key="9">
    <source>
        <dbReference type="RefSeq" id="XP_033459281.1"/>
    </source>
</evidence>
<evidence type="ECO:0000256" key="4">
    <source>
        <dbReference type="ARBA" id="ARBA00023136"/>
    </source>
</evidence>
<organism evidence="9">
    <name type="scientific">Dissoconium aciculare CBS 342.82</name>
    <dbReference type="NCBI Taxonomy" id="1314786"/>
    <lineage>
        <taxon>Eukaryota</taxon>
        <taxon>Fungi</taxon>
        <taxon>Dikarya</taxon>
        <taxon>Ascomycota</taxon>
        <taxon>Pezizomycotina</taxon>
        <taxon>Dothideomycetes</taxon>
        <taxon>Dothideomycetidae</taxon>
        <taxon>Mycosphaerellales</taxon>
        <taxon>Dissoconiaceae</taxon>
        <taxon>Dissoconium</taxon>
    </lineage>
</organism>
<dbReference type="GO" id="GO:0022857">
    <property type="term" value="F:transmembrane transporter activity"/>
    <property type="evidence" value="ECO:0007669"/>
    <property type="project" value="InterPro"/>
</dbReference>
<evidence type="ECO:0000256" key="1">
    <source>
        <dbReference type="ARBA" id="ARBA00004141"/>
    </source>
</evidence>
<feature type="domain" description="Major facilitator superfamily (MFS) profile" evidence="7">
    <location>
        <begin position="88"/>
        <end position="576"/>
    </location>
</feature>
<dbReference type="GO" id="GO:0005886">
    <property type="term" value="C:plasma membrane"/>
    <property type="evidence" value="ECO:0007669"/>
    <property type="project" value="TreeGrafter"/>
</dbReference>
<protein>
    <submittedName>
        <fullName evidence="9">MFS general substrate transporter</fullName>
    </submittedName>
</protein>
<feature type="transmembrane region" description="Helical" evidence="6">
    <location>
        <begin position="152"/>
        <end position="172"/>
    </location>
</feature>
<feature type="transmembrane region" description="Helical" evidence="6">
    <location>
        <begin position="414"/>
        <end position="433"/>
    </location>
</feature>
<dbReference type="InterPro" id="IPR036259">
    <property type="entry name" value="MFS_trans_sf"/>
</dbReference>
<keyword evidence="2 6" id="KW-0812">Transmembrane</keyword>
<evidence type="ECO:0000259" key="7">
    <source>
        <dbReference type="PROSITE" id="PS50850"/>
    </source>
</evidence>
<evidence type="ECO:0000256" key="5">
    <source>
        <dbReference type="SAM" id="MobiDB-lite"/>
    </source>
</evidence>
<dbReference type="InterPro" id="IPR011701">
    <property type="entry name" value="MFS"/>
</dbReference>
<feature type="transmembrane region" description="Helical" evidence="6">
    <location>
        <begin position="353"/>
        <end position="375"/>
    </location>
</feature>
<accession>A0A6J3M2K4</accession>
<feature type="transmembrane region" description="Helical" evidence="6">
    <location>
        <begin position="387"/>
        <end position="407"/>
    </location>
</feature>
<dbReference type="Gene3D" id="1.20.1250.20">
    <property type="entry name" value="MFS general substrate transporter like domains"/>
    <property type="match status" value="1"/>
</dbReference>
<feature type="transmembrane region" description="Helical" evidence="6">
    <location>
        <begin position="125"/>
        <end position="145"/>
    </location>
</feature>
<feature type="transmembrane region" description="Helical" evidence="6">
    <location>
        <begin position="282"/>
        <end position="301"/>
    </location>
</feature>
<feature type="compositionally biased region" description="Basic and acidic residues" evidence="5">
    <location>
        <begin position="582"/>
        <end position="593"/>
    </location>
</feature>
<dbReference type="CDD" id="cd17502">
    <property type="entry name" value="MFS_Azr1_MDR_like"/>
    <property type="match status" value="1"/>
</dbReference>
<evidence type="ECO:0000256" key="6">
    <source>
        <dbReference type="SAM" id="Phobius"/>
    </source>
</evidence>
<dbReference type="AlphaFoldDB" id="A0A6J3M2K4"/>
<feature type="transmembrane region" description="Helical" evidence="6">
    <location>
        <begin position="313"/>
        <end position="333"/>
    </location>
</feature>
<dbReference type="OrthoDB" id="10021397at2759"/>
<feature type="transmembrane region" description="Helical" evidence="6">
    <location>
        <begin position="214"/>
        <end position="235"/>
    </location>
</feature>
<feature type="transmembrane region" description="Helical" evidence="6">
    <location>
        <begin position="241"/>
        <end position="261"/>
    </location>
</feature>
<evidence type="ECO:0000256" key="2">
    <source>
        <dbReference type="ARBA" id="ARBA00022692"/>
    </source>
</evidence>
<feature type="compositionally biased region" description="Low complexity" evidence="5">
    <location>
        <begin position="18"/>
        <end position="29"/>
    </location>
</feature>
<feature type="transmembrane region" description="Helical" evidence="6">
    <location>
        <begin position="178"/>
        <end position="202"/>
    </location>
</feature>
<dbReference type="Proteomes" id="UP000504637">
    <property type="component" value="Unplaced"/>
</dbReference>
<dbReference type="Gene3D" id="1.20.1720.10">
    <property type="entry name" value="Multidrug resistance protein D"/>
    <property type="match status" value="1"/>
</dbReference>
<dbReference type="GeneID" id="54362806"/>
<feature type="transmembrane region" description="Helical" evidence="6">
    <location>
        <begin position="85"/>
        <end position="113"/>
    </location>
</feature>
<dbReference type="PROSITE" id="PS50850">
    <property type="entry name" value="MFS"/>
    <property type="match status" value="1"/>
</dbReference>
<dbReference type="PANTHER" id="PTHR23501:SF201">
    <property type="entry name" value="MFS AFLATOXIN EFFLUX PUMP"/>
    <property type="match status" value="1"/>
</dbReference>
<gene>
    <name evidence="9" type="ORF">K489DRAFT_380991</name>
</gene>
<dbReference type="FunFam" id="1.20.1250.20:FF:000196">
    <property type="entry name" value="MFS toxin efflux pump (AflT)"/>
    <property type="match status" value="1"/>
</dbReference>
<keyword evidence="8" id="KW-1185">Reference proteome</keyword>
<dbReference type="Pfam" id="PF07690">
    <property type="entry name" value="MFS_1"/>
    <property type="match status" value="1"/>
</dbReference>
<evidence type="ECO:0000313" key="8">
    <source>
        <dbReference type="Proteomes" id="UP000504637"/>
    </source>
</evidence>
<feature type="region of interest" description="Disordered" evidence="5">
    <location>
        <begin position="578"/>
        <end position="606"/>
    </location>
</feature>
<evidence type="ECO:0000256" key="3">
    <source>
        <dbReference type="ARBA" id="ARBA00022989"/>
    </source>
</evidence>
<dbReference type="InterPro" id="IPR020846">
    <property type="entry name" value="MFS_dom"/>
</dbReference>
<dbReference type="PANTHER" id="PTHR23501">
    <property type="entry name" value="MAJOR FACILITATOR SUPERFAMILY"/>
    <property type="match status" value="1"/>
</dbReference>
<sequence>MTDKPQANVLDTTHPVRSMSESTSTSSSSKPGIMGEHAPGRQLEEVEEPIIVEKETEPASDFGTRVELSRTVSSAPSEYPGPKQVLLVMIAILLSVFLVSLDRTIIATAIPAITDEFHSLSDIGWYASSFMLTSCCFQLLIGRIFTFYSPKYVFLTCIAIFEIGSAICGAAPTSVAFIIGRAISGVGSAGIMAGAIILMVSVVPLEKRPAYQGFFGAVFGLSSVIGPLLGGAFTTNVSWRWCFYINLPIGAASVIAIMFLLKPTTPPNAGLSIREQLGQLDLLGEFFLFPSIICLLLALQWGGSTYAFNDWRIILLFTLFAVLLVAFTIVQVYKGDNATLPLRIMKNRSVLGAMWFTLCLAGTMLALVYYISIWFQAIKGTSAVQSGINSIPMVLSLVLGSIASGILVGKIGYYTPLMIASSVIMPIGAGLIYTFNLDTTTGQWIGYQILVGLGVGVGMQQGSIAAQTVLKKRDVAMGVSLVMFTQQFGGAIFVSVGQNVFTNSLVQGILDLDLPGITPGLIVSTGATNLRGLATGEPFDEVLGAYNRALQQVFLVAVILACLSCFGAAALEWKSVKKNTKKVTDSSDGEKGTRSTSSQESERARV</sequence>
<reference evidence="9" key="3">
    <citation type="submission" date="2025-08" db="UniProtKB">
        <authorList>
            <consortium name="RefSeq"/>
        </authorList>
    </citation>
    <scope>IDENTIFICATION</scope>
    <source>
        <strain evidence="9">CBS 342.82</strain>
    </source>
</reference>
<proteinExistence type="predicted"/>
<feature type="transmembrane region" description="Helical" evidence="6">
    <location>
        <begin position="445"/>
        <end position="463"/>
    </location>
</feature>
<name>A0A6J3M2K4_9PEZI</name>
<comment type="subcellular location">
    <subcellularLocation>
        <location evidence="1">Membrane</location>
        <topology evidence="1">Multi-pass membrane protein</topology>
    </subcellularLocation>
</comment>
<reference evidence="9" key="2">
    <citation type="submission" date="2020-04" db="EMBL/GenBank/DDBJ databases">
        <authorList>
            <consortium name="NCBI Genome Project"/>
        </authorList>
    </citation>
    <scope>NUCLEOTIDE SEQUENCE</scope>
    <source>
        <strain evidence="9">CBS 342.82</strain>
    </source>
</reference>
<feature type="region of interest" description="Disordered" evidence="5">
    <location>
        <begin position="1"/>
        <end position="40"/>
    </location>
</feature>
<keyword evidence="3 6" id="KW-1133">Transmembrane helix</keyword>